<dbReference type="AlphaFoldDB" id="D6GTN7"/>
<accession>D6GTN7</accession>
<dbReference type="EMBL" id="CP002390">
    <property type="protein sequence ID" value="EFE27844.1"/>
    <property type="molecule type" value="Genomic_DNA"/>
</dbReference>
<feature type="transmembrane region" description="Helical" evidence="1">
    <location>
        <begin position="30"/>
        <end position="50"/>
    </location>
</feature>
<dbReference type="RefSeq" id="WP_014262465.1">
    <property type="nucleotide sequence ID" value="NC_016630.1"/>
</dbReference>
<keyword evidence="3" id="KW-1185">Reference proteome</keyword>
<evidence type="ECO:0000313" key="3">
    <source>
        <dbReference type="Proteomes" id="UP000007468"/>
    </source>
</evidence>
<gene>
    <name evidence="2" type="ordered locus">HMPREF0389_01475</name>
</gene>
<name>D6GTN7_FILAD</name>
<evidence type="ECO:0000256" key="1">
    <source>
        <dbReference type="SAM" id="Phobius"/>
    </source>
</evidence>
<keyword evidence="1" id="KW-1133">Transmembrane helix</keyword>
<feature type="transmembrane region" description="Helical" evidence="1">
    <location>
        <begin position="59"/>
        <end position="78"/>
    </location>
</feature>
<keyword evidence="1" id="KW-0472">Membrane</keyword>
<dbReference type="Proteomes" id="UP000007468">
    <property type="component" value="Chromosome"/>
</dbReference>
<dbReference type="KEGG" id="faa:HMPREF0389_01475"/>
<organism evidence="2 3">
    <name type="scientific">Filifactor alocis (strain ATCC 35896 / CCUG 47790 / D40 B5)</name>
    <name type="common">Fusobacterium alocis</name>
    <dbReference type="NCBI Taxonomy" id="546269"/>
    <lineage>
        <taxon>Bacteria</taxon>
        <taxon>Bacillati</taxon>
        <taxon>Bacillota</taxon>
        <taxon>Clostridia</taxon>
        <taxon>Peptostreptococcales</taxon>
        <taxon>Filifactoraceae</taxon>
        <taxon>Filifactor</taxon>
    </lineage>
</organism>
<keyword evidence="1" id="KW-0812">Transmembrane</keyword>
<protein>
    <submittedName>
        <fullName evidence="2">Uncharacterized protein</fullName>
    </submittedName>
</protein>
<sequence length="80" mass="9290">MQGDSDRDLRTGFFIFIIVVFLLDKKSGEFLFYVGSFLTGYSCVKLRYLYGYKERRGEFMMYVVLLCSGIYVLVQAIISV</sequence>
<proteinExistence type="predicted"/>
<evidence type="ECO:0000313" key="2">
    <source>
        <dbReference type="EMBL" id="EFE27844.1"/>
    </source>
</evidence>
<reference evidence="3" key="1">
    <citation type="submission" date="2010-12" db="EMBL/GenBank/DDBJ databases">
        <title>The genome sequence of Filifactor alocis strain ATCC 35896.</title>
        <authorList>
            <consortium name="The Broad Institute Genome Sequencing Platform"/>
            <person name="Ward D."/>
            <person name="Earl A."/>
            <person name="Feldgarden M."/>
            <person name="Young S.K."/>
            <person name="Gargeya S."/>
            <person name="Zeng Q."/>
            <person name="Alvarado L."/>
            <person name="Berlin A."/>
            <person name="Bochicchio J."/>
            <person name="Chapman S.B."/>
            <person name="Chen Z."/>
            <person name="Freedman E."/>
            <person name="Gellesch M."/>
            <person name="Goldberg J."/>
            <person name="Griggs A."/>
            <person name="Gujja S."/>
            <person name="Heilman E."/>
            <person name="Heiman D."/>
            <person name="Howarth C."/>
            <person name="Mehta T."/>
            <person name="Neiman D."/>
            <person name="Pearson M."/>
            <person name="Roberts A."/>
            <person name="Saif S."/>
            <person name="Shea T."/>
            <person name="Shenoy N."/>
            <person name="Sisk P."/>
            <person name="Stolte C."/>
            <person name="Sykes S."/>
            <person name="White J."/>
            <person name="Yandava C."/>
            <person name="Izard J."/>
            <person name="Blanton J.M."/>
            <person name="Baranova O.V."/>
            <person name="Tanner A.C."/>
            <person name="Dewhirst F.E."/>
            <person name="Haas B."/>
            <person name="Nusbaum C."/>
            <person name="Birren B."/>
        </authorList>
    </citation>
    <scope>NUCLEOTIDE SEQUENCE [LARGE SCALE GENOMIC DNA]</scope>
    <source>
        <strain evidence="3">ATCC 35896 / D40 B5</strain>
    </source>
</reference>